<evidence type="ECO:0000256" key="2">
    <source>
        <dbReference type="ARBA" id="ARBA00023315"/>
    </source>
</evidence>
<evidence type="ECO:0000313" key="3">
    <source>
        <dbReference type="EMBL" id="CAH0394868.1"/>
    </source>
</evidence>
<name>A0A9P0AN27_BEMTA</name>
<dbReference type="EMBL" id="OU963869">
    <property type="protein sequence ID" value="CAH0394868.1"/>
    <property type="molecule type" value="Genomic_DNA"/>
</dbReference>
<gene>
    <name evidence="3" type="ORF">BEMITA_LOCUS13117</name>
</gene>
<dbReference type="PANTHER" id="PTHR10545:SF29">
    <property type="entry name" value="GH14572P-RELATED"/>
    <property type="match status" value="1"/>
</dbReference>
<protein>
    <submittedName>
        <fullName evidence="3">Uncharacterized protein</fullName>
    </submittedName>
</protein>
<accession>A0A9P0AN27</accession>
<sequence>MATLLNAWCSGDVKIELKVNNSVSSTHNVNYKQIAVETGCAKIDWHVTEWNSGAREFYHHKGAICLSKLEDWLVYRLEKEAMTELYQKTTARQGTGTKGQQS</sequence>
<dbReference type="PANTHER" id="PTHR10545">
    <property type="entry name" value="DIAMINE N-ACETYLTRANSFERASE"/>
    <property type="match status" value="1"/>
</dbReference>
<dbReference type="Proteomes" id="UP001152759">
    <property type="component" value="Chromosome 8"/>
</dbReference>
<keyword evidence="1" id="KW-0808">Transferase</keyword>
<organism evidence="3 4">
    <name type="scientific">Bemisia tabaci</name>
    <name type="common">Sweetpotato whitefly</name>
    <name type="synonym">Aleurodes tabaci</name>
    <dbReference type="NCBI Taxonomy" id="7038"/>
    <lineage>
        <taxon>Eukaryota</taxon>
        <taxon>Metazoa</taxon>
        <taxon>Ecdysozoa</taxon>
        <taxon>Arthropoda</taxon>
        <taxon>Hexapoda</taxon>
        <taxon>Insecta</taxon>
        <taxon>Pterygota</taxon>
        <taxon>Neoptera</taxon>
        <taxon>Paraneoptera</taxon>
        <taxon>Hemiptera</taxon>
        <taxon>Sternorrhyncha</taxon>
        <taxon>Aleyrodoidea</taxon>
        <taxon>Aleyrodidae</taxon>
        <taxon>Aleyrodinae</taxon>
        <taxon>Bemisia</taxon>
    </lineage>
</organism>
<evidence type="ECO:0000313" key="4">
    <source>
        <dbReference type="Proteomes" id="UP001152759"/>
    </source>
</evidence>
<keyword evidence="4" id="KW-1185">Reference proteome</keyword>
<dbReference type="SUPFAM" id="SSF55729">
    <property type="entry name" value="Acyl-CoA N-acyltransferases (Nat)"/>
    <property type="match status" value="1"/>
</dbReference>
<dbReference type="InterPro" id="IPR016181">
    <property type="entry name" value="Acyl_CoA_acyltransferase"/>
</dbReference>
<evidence type="ECO:0000256" key="1">
    <source>
        <dbReference type="ARBA" id="ARBA00022679"/>
    </source>
</evidence>
<keyword evidence="2" id="KW-0012">Acyltransferase</keyword>
<reference evidence="3" key="1">
    <citation type="submission" date="2021-12" db="EMBL/GenBank/DDBJ databases">
        <authorList>
            <person name="King R."/>
        </authorList>
    </citation>
    <scope>NUCLEOTIDE SEQUENCE</scope>
</reference>
<dbReference type="InterPro" id="IPR051016">
    <property type="entry name" value="Diverse_Substrate_AcTransf"/>
</dbReference>
<proteinExistence type="predicted"/>
<dbReference type="Gene3D" id="3.40.630.30">
    <property type="match status" value="1"/>
</dbReference>
<dbReference type="AlphaFoldDB" id="A0A9P0AN27"/>
<dbReference type="GO" id="GO:0008080">
    <property type="term" value="F:N-acetyltransferase activity"/>
    <property type="evidence" value="ECO:0007669"/>
    <property type="project" value="TreeGrafter"/>
</dbReference>